<dbReference type="InterPro" id="IPR001466">
    <property type="entry name" value="Beta-lactam-related"/>
</dbReference>
<dbReference type="Gene3D" id="3.40.710.10">
    <property type="entry name" value="DD-peptidase/beta-lactamase superfamily"/>
    <property type="match status" value="1"/>
</dbReference>
<evidence type="ECO:0000313" key="3">
    <source>
        <dbReference type="Proteomes" id="UP000597656"/>
    </source>
</evidence>
<reference evidence="3" key="1">
    <citation type="journal article" date="2019" name="Int. J. Syst. Evol. Microbiol.">
        <title>The Global Catalogue of Microorganisms (GCM) 10K type strain sequencing project: providing services to taxonomists for standard genome sequencing and annotation.</title>
        <authorList>
            <consortium name="The Broad Institute Genomics Platform"/>
            <consortium name="The Broad Institute Genome Sequencing Center for Infectious Disease"/>
            <person name="Wu L."/>
            <person name="Ma J."/>
        </authorList>
    </citation>
    <scope>NUCLEOTIDE SEQUENCE [LARGE SCALE GENOMIC DNA]</scope>
    <source>
        <strain evidence="3">CGMCC 4.7319</strain>
    </source>
</reference>
<dbReference type="SUPFAM" id="SSF56601">
    <property type="entry name" value="beta-lactamase/transpeptidase-like"/>
    <property type="match status" value="1"/>
</dbReference>
<dbReference type="RefSeq" id="WP_229693986.1">
    <property type="nucleotide sequence ID" value="NZ_BMNC01000013.1"/>
</dbReference>
<keyword evidence="3" id="KW-1185">Reference proteome</keyword>
<dbReference type="GO" id="GO:0016787">
    <property type="term" value="F:hydrolase activity"/>
    <property type="evidence" value="ECO:0007669"/>
    <property type="project" value="UniProtKB-KW"/>
</dbReference>
<gene>
    <name evidence="2" type="primary">ampC</name>
    <name evidence="2" type="ORF">GCM10011609_65470</name>
</gene>
<dbReference type="PANTHER" id="PTHR46825:SF9">
    <property type="entry name" value="BETA-LACTAMASE-RELATED DOMAIN-CONTAINING PROTEIN"/>
    <property type="match status" value="1"/>
</dbReference>
<dbReference type="PANTHER" id="PTHR46825">
    <property type="entry name" value="D-ALANYL-D-ALANINE-CARBOXYPEPTIDASE/ENDOPEPTIDASE AMPH"/>
    <property type="match status" value="1"/>
</dbReference>
<sequence>MERSIELTSRARAVGELMQEALPVLLDRHGVVGAQIAVLVDGNVVDASAGVLNLVTGVPVTSDAAFQIGSVTKTWTATLVMQLANEGLLDLDRPVVEYLDEFVLSDETANKTVTSRQLLCHTGGFDGDRWPDTGRNDDAVQKYVETLSGAAQFFAPGERFSYCNSGFVVLGRLVEVLRGKPYNQVLREQLIDPLGLTGVATCVEEAILGRVAVGHERSRPDGPLERVNTWSLVPSTAPAGAMLAMSARDLLGFVQHHLSVNEFDAMRVPHVELPEPGLLNGHWGLGWSMPDCGGPVVVGHGGHTMGQRAFLRVVPEAGVAVAMLSNGGDVYPVFSELFGRLLGELAGVHLPGLPVPPVDPRPVDATRAAGTYSCSVGDWVVRVDGDGRAWLRVLLTRSPSEEEDEIELVALDADTLITVTPKDGRHVVYGLGDADKAGRSRFLRFTGRAFVRKPSCP</sequence>
<dbReference type="InterPro" id="IPR050491">
    <property type="entry name" value="AmpC-like"/>
</dbReference>
<evidence type="ECO:0000259" key="1">
    <source>
        <dbReference type="Pfam" id="PF00144"/>
    </source>
</evidence>
<keyword evidence="2" id="KW-0378">Hydrolase</keyword>
<dbReference type="Pfam" id="PF00144">
    <property type="entry name" value="Beta-lactamase"/>
    <property type="match status" value="1"/>
</dbReference>
<dbReference type="EMBL" id="BMNC01000013">
    <property type="protein sequence ID" value="GGN15738.1"/>
    <property type="molecule type" value="Genomic_DNA"/>
</dbReference>
<organism evidence="2 3">
    <name type="scientific">Lentzea pudingi</name>
    <dbReference type="NCBI Taxonomy" id="1789439"/>
    <lineage>
        <taxon>Bacteria</taxon>
        <taxon>Bacillati</taxon>
        <taxon>Actinomycetota</taxon>
        <taxon>Actinomycetes</taxon>
        <taxon>Pseudonocardiales</taxon>
        <taxon>Pseudonocardiaceae</taxon>
        <taxon>Lentzea</taxon>
    </lineage>
</organism>
<dbReference type="InterPro" id="IPR012338">
    <property type="entry name" value="Beta-lactam/transpept-like"/>
</dbReference>
<evidence type="ECO:0000313" key="2">
    <source>
        <dbReference type="EMBL" id="GGN15738.1"/>
    </source>
</evidence>
<feature type="domain" description="Beta-lactamase-related" evidence="1">
    <location>
        <begin position="25"/>
        <end position="329"/>
    </location>
</feature>
<accession>A0ABQ2IKH3</accession>
<dbReference type="Proteomes" id="UP000597656">
    <property type="component" value="Unassembled WGS sequence"/>
</dbReference>
<proteinExistence type="predicted"/>
<name>A0ABQ2IKH3_9PSEU</name>
<comment type="caution">
    <text evidence="2">The sequence shown here is derived from an EMBL/GenBank/DDBJ whole genome shotgun (WGS) entry which is preliminary data.</text>
</comment>
<protein>
    <submittedName>
        <fullName evidence="2">Serine hydrolase</fullName>
    </submittedName>
</protein>